<dbReference type="Proteomes" id="UP001303946">
    <property type="component" value="Chromosome"/>
</dbReference>
<dbReference type="Pfam" id="PF00106">
    <property type="entry name" value="adh_short"/>
    <property type="match status" value="1"/>
</dbReference>
<evidence type="ECO:0000256" key="2">
    <source>
        <dbReference type="ARBA" id="ARBA00022857"/>
    </source>
</evidence>
<dbReference type="CDD" id="cd05233">
    <property type="entry name" value="SDR_c"/>
    <property type="match status" value="1"/>
</dbReference>
<proteinExistence type="inferred from homology"/>
<evidence type="ECO:0000313" key="7">
    <source>
        <dbReference type="Proteomes" id="UP001303946"/>
    </source>
</evidence>
<evidence type="ECO:0000313" key="6">
    <source>
        <dbReference type="EMBL" id="WOB08825.1"/>
    </source>
</evidence>
<evidence type="ECO:0000256" key="5">
    <source>
        <dbReference type="SAM" id="MobiDB-lite"/>
    </source>
</evidence>
<reference evidence="6 7" key="1">
    <citation type="submission" date="2023-10" db="EMBL/GenBank/DDBJ databases">
        <title>Bacteria for the degradation of biodegradable plastic PBAT(Polybutylene adipate terephthalate).</title>
        <authorList>
            <person name="Weon H.-Y."/>
            <person name="Yeon J."/>
        </authorList>
    </citation>
    <scope>NUCLEOTIDE SEQUENCE [LARGE SCALE GENOMIC DNA]</scope>
    <source>
        <strain evidence="6 7">SBD 7-3</strain>
    </source>
</reference>
<evidence type="ECO:0000256" key="4">
    <source>
        <dbReference type="RuleBase" id="RU000363"/>
    </source>
</evidence>
<dbReference type="NCBIfam" id="NF004843">
    <property type="entry name" value="PRK06194.1"/>
    <property type="match status" value="1"/>
</dbReference>
<feature type="region of interest" description="Disordered" evidence="5">
    <location>
        <begin position="272"/>
        <end position="292"/>
    </location>
</feature>
<organism evidence="6 7">
    <name type="scientific">Piscinibacter gummiphilus</name>
    <dbReference type="NCBI Taxonomy" id="946333"/>
    <lineage>
        <taxon>Bacteria</taxon>
        <taxon>Pseudomonadati</taxon>
        <taxon>Pseudomonadota</taxon>
        <taxon>Betaproteobacteria</taxon>
        <taxon>Burkholderiales</taxon>
        <taxon>Sphaerotilaceae</taxon>
        <taxon>Piscinibacter</taxon>
    </lineage>
</organism>
<dbReference type="PRINTS" id="PR00081">
    <property type="entry name" value="GDHRDH"/>
</dbReference>
<dbReference type="InterPro" id="IPR036291">
    <property type="entry name" value="NAD(P)-bd_dom_sf"/>
</dbReference>
<dbReference type="RefSeq" id="WP_316701691.1">
    <property type="nucleotide sequence ID" value="NZ_CP136336.1"/>
</dbReference>
<dbReference type="SUPFAM" id="SSF51735">
    <property type="entry name" value="NAD(P)-binding Rossmann-fold domains"/>
    <property type="match status" value="1"/>
</dbReference>
<keyword evidence="3" id="KW-0560">Oxidoreductase</keyword>
<dbReference type="PANTHER" id="PTHR43391">
    <property type="entry name" value="RETINOL DEHYDROGENASE-RELATED"/>
    <property type="match status" value="1"/>
</dbReference>
<evidence type="ECO:0000256" key="3">
    <source>
        <dbReference type="ARBA" id="ARBA00023002"/>
    </source>
</evidence>
<evidence type="ECO:0000256" key="1">
    <source>
        <dbReference type="ARBA" id="ARBA00006484"/>
    </source>
</evidence>
<comment type="similarity">
    <text evidence="1 4">Belongs to the short-chain dehydrogenases/reductases (SDR) family.</text>
</comment>
<protein>
    <submittedName>
        <fullName evidence="6">SDR family NAD(P)-dependent oxidoreductase</fullName>
    </submittedName>
</protein>
<keyword evidence="7" id="KW-1185">Reference proteome</keyword>
<sequence>MDSFDGKVAVITGAASGIGLGMAQAFAEAGIRVVLSDVETDALDGAAHALRAAGADVHTVVADVSDPEQVQRLAHAALNRWGGIDILCNNAGVGAGTMPSWHSTLDDWHWVLGVNLMGVVHGIRSFMPILLKQGTPAHIVNTASMAGLSAGGNPVYGASKAGVVSLSESLYLELQRSRSNVDVSLLCPGFVATRILSAERNRPATLGDASAPASSPLAQAMKQWFNEQVEQGLDPLAVGRQVLGAIRERRFYVFTHPEWLGQVEHRMQNLLQGRNPSASPLPGMEEALRRSR</sequence>
<dbReference type="PANTHER" id="PTHR43391:SF14">
    <property type="entry name" value="DEHYDROGENASE_REDUCTASE SDR FAMILY PROTEIN 7-LIKE"/>
    <property type="match status" value="1"/>
</dbReference>
<keyword evidence="2" id="KW-0521">NADP</keyword>
<dbReference type="Gene3D" id="3.40.50.720">
    <property type="entry name" value="NAD(P)-binding Rossmann-like Domain"/>
    <property type="match status" value="1"/>
</dbReference>
<dbReference type="InterPro" id="IPR002347">
    <property type="entry name" value="SDR_fam"/>
</dbReference>
<dbReference type="PRINTS" id="PR00080">
    <property type="entry name" value="SDRFAMILY"/>
</dbReference>
<name>A0ABZ0CV51_9BURK</name>
<accession>A0ABZ0CV51</accession>
<dbReference type="EMBL" id="CP136336">
    <property type="protein sequence ID" value="WOB08825.1"/>
    <property type="molecule type" value="Genomic_DNA"/>
</dbReference>
<gene>
    <name evidence="6" type="ORF">RXV79_01915</name>
</gene>